<dbReference type="EMBL" id="CP065383">
    <property type="protein sequence ID" value="QPM68397.1"/>
    <property type="molecule type" value="Genomic_DNA"/>
</dbReference>
<feature type="transmembrane region" description="Helical" evidence="1">
    <location>
        <begin position="271"/>
        <end position="294"/>
    </location>
</feature>
<keyword evidence="1" id="KW-0812">Transmembrane</keyword>
<feature type="transmembrane region" description="Helical" evidence="1">
    <location>
        <begin position="300"/>
        <end position="319"/>
    </location>
</feature>
<dbReference type="Proteomes" id="UP000594463">
    <property type="component" value="Chromosome"/>
</dbReference>
<dbReference type="AlphaFoldDB" id="A0A7T1AM11"/>
<feature type="transmembrane region" description="Helical" evidence="1">
    <location>
        <begin position="76"/>
        <end position="98"/>
    </location>
</feature>
<organism evidence="2 3">
    <name type="scientific">Atribacter laminatus</name>
    <dbReference type="NCBI Taxonomy" id="2847778"/>
    <lineage>
        <taxon>Bacteria</taxon>
        <taxon>Pseudomonadati</taxon>
        <taxon>Atribacterota</taxon>
        <taxon>Atribacteria</taxon>
        <taxon>Atribacterales</taxon>
        <taxon>Atribacteraceae</taxon>
        <taxon>Atribacter</taxon>
    </lineage>
</organism>
<feature type="transmembrane region" description="Helical" evidence="1">
    <location>
        <begin position="365"/>
        <end position="389"/>
    </location>
</feature>
<gene>
    <name evidence="2" type="ORF">RT761_01617</name>
</gene>
<feature type="transmembrane region" description="Helical" evidence="1">
    <location>
        <begin position="241"/>
        <end position="259"/>
    </location>
</feature>
<proteinExistence type="predicted"/>
<protein>
    <submittedName>
        <fullName evidence="2">Uncharacterized protein</fullName>
    </submittedName>
</protein>
<sequence>MPINRIFNKADLPLEVAILLIAGLMMLVTGILLFPVSTGALPYYENGLYGLLLFIFALQIVTLGKTPFGDMSRSKPLIVIGVVIAAIGIVTCFIPDLLSQIPRILLFICFAPGGFLLLLQMFLSQEKLRTWVKYGGIFKHLIVGCGAVYVLSILIGFLILVQSLLTTTMTAVVGLIFGIAIIYLALVLQKIYLTYPEAENTNLGTVELSIDKMMLLITGVFMLLLGILLIPVNLGQLPFSGSAQLGLLMVIFSIQMLALGSTPIGPFPRSWLMIIFGLLFAALGIISSIIPGILVKPLTILIGVLNILGGFITLVKTLLPRLKKTQKSGGQVTPILQKLFVTQLIMGFLSILFGSSMLASRLLPGLVVGVVLFANGCVLMYLMSILLTLDKMISQKADMRDPSS</sequence>
<reference evidence="2 3" key="1">
    <citation type="journal article" date="2021" name="Nat. Commun.">
        <title>Isolation of a member of the candidate phylum Atribacteria reveals a unique cell membrane structure.</title>
        <authorList>
            <person name="Taiki K."/>
            <person name="Nobu M.K."/>
            <person name="Kusada H."/>
            <person name="Meng X.-Y."/>
            <person name="Hosoki N."/>
            <person name="Uematsu K."/>
            <person name="Yoshioka H."/>
            <person name="Kamagata Y."/>
            <person name="Tamaki H."/>
        </authorList>
    </citation>
    <scope>NUCLEOTIDE SEQUENCE [LARGE SCALE GENOMIC DNA]</scope>
    <source>
        <strain evidence="2 3">RT761</strain>
    </source>
</reference>
<feature type="transmembrane region" description="Helical" evidence="1">
    <location>
        <begin position="143"/>
        <end position="165"/>
    </location>
</feature>
<evidence type="ECO:0000313" key="2">
    <source>
        <dbReference type="EMBL" id="QPM68397.1"/>
    </source>
</evidence>
<feature type="transmembrane region" description="Helical" evidence="1">
    <location>
        <begin position="104"/>
        <end position="123"/>
    </location>
</feature>
<dbReference type="KEGG" id="alam:RT761_01617"/>
<feature type="transmembrane region" description="Helical" evidence="1">
    <location>
        <begin position="12"/>
        <end position="34"/>
    </location>
</feature>
<dbReference type="RefSeq" id="WP_218110906.1">
    <property type="nucleotide sequence ID" value="NZ_CP065383.1"/>
</dbReference>
<keyword evidence="3" id="KW-1185">Reference proteome</keyword>
<feature type="transmembrane region" description="Helical" evidence="1">
    <location>
        <begin position="171"/>
        <end position="193"/>
    </location>
</feature>
<feature type="transmembrane region" description="Helical" evidence="1">
    <location>
        <begin position="214"/>
        <end position="235"/>
    </location>
</feature>
<feature type="transmembrane region" description="Helical" evidence="1">
    <location>
        <begin position="339"/>
        <end position="359"/>
    </location>
</feature>
<accession>A0A7T1AM11</accession>
<evidence type="ECO:0000256" key="1">
    <source>
        <dbReference type="SAM" id="Phobius"/>
    </source>
</evidence>
<keyword evidence="1" id="KW-0472">Membrane</keyword>
<keyword evidence="1" id="KW-1133">Transmembrane helix</keyword>
<name>A0A7T1AM11_ATRLM</name>
<feature type="transmembrane region" description="Helical" evidence="1">
    <location>
        <begin position="46"/>
        <end position="64"/>
    </location>
</feature>
<evidence type="ECO:0000313" key="3">
    <source>
        <dbReference type="Proteomes" id="UP000594463"/>
    </source>
</evidence>